<sequence>MFYAVHEKDVKSCEIVVINVGLMHVVRRRSHELPNRGEFSALWDILQRRPFNVLWHPSILSEGAGVVLQGTLHEIRAVDVILNIESMKGSRNDLIECNSEEICEIVIEK</sequence>
<proteinExistence type="predicted"/>
<organism evidence="1">
    <name type="scientific">Spodoptera frugiperda</name>
    <name type="common">Fall armyworm</name>
    <dbReference type="NCBI Taxonomy" id="7108"/>
    <lineage>
        <taxon>Eukaryota</taxon>
        <taxon>Metazoa</taxon>
        <taxon>Ecdysozoa</taxon>
        <taxon>Arthropoda</taxon>
        <taxon>Hexapoda</taxon>
        <taxon>Insecta</taxon>
        <taxon>Pterygota</taxon>
        <taxon>Neoptera</taxon>
        <taxon>Endopterygota</taxon>
        <taxon>Lepidoptera</taxon>
        <taxon>Glossata</taxon>
        <taxon>Ditrysia</taxon>
        <taxon>Noctuoidea</taxon>
        <taxon>Noctuidae</taxon>
        <taxon>Amphipyrinae</taxon>
        <taxon>Spodoptera</taxon>
    </lineage>
</organism>
<protein>
    <submittedName>
        <fullName evidence="1">SFRICE_012413</fullName>
    </submittedName>
</protein>
<dbReference type="EMBL" id="ODYU01011658">
    <property type="protein sequence ID" value="SOQ57545.1"/>
    <property type="molecule type" value="Genomic_DNA"/>
</dbReference>
<evidence type="ECO:0000313" key="1">
    <source>
        <dbReference type="EMBL" id="SOQ57545.1"/>
    </source>
</evidence>
<accession>A0A2H1WWU7</accession>
<gene>
    <name evidence="1" type="ORF">SFRICE_012413</name>
</gene>
<dbReference type="AlphaFoldDB" id="A0A2H1WWU7"/>
<reference evidence="1" key="1">
    <citation type="submission" date="2016-07" db="EMBL/GenBank/DDBJ databases">
        <authorList>
            <person name="Bretaudeau A."/>
        </authorList>
    </citation>
    <scope>NUCLEOTIDE SEQUENCE</scope>
    <source>
        <strain evidence="1">Rice</strain>
        <tissue evidence="1">Whole body</tissue>
    </source>
</reference>
<name>A0A2H1WWU7_SPOFR</name>